<organism evidence="3 4">
    <name type="scientific">Dactylonectria estremocensis</name>
    <dbReference type="NCBI Taxonomy" id="1079267"/>
    <lineage>
        <taxon>Eukaryota</taxon>
        <taxon>Fungi</taxon>
        <taxon>Dikarya</taxon>
        <taxon>Ascomycota</taxon>
        <taxon>Pezizomycotina</taxon>
        <taxon>Sordariomycetes</taxon>
        <taxon>Hypocreomycetidae</taxon>
        <taxon>Hypocreales</taxon>
        <taxon>Nectriaceae</taxon>
        <taxon>Dactylonectria</taxon>
    </lineage>
</organism>
<sequence>MSRIGHKKSRGGCSRCKERKVKCDEGRPCSACIKHHVSCSLDPQPSVSDISFDHLKPRADRQGGNIPVPNPVIYRPSHETSSIRATDSRWISVATGPFSYVARSVTEPKSQQPSNWAVDLGLMNHYTSLTSGTLPGASPRIWQSVIPREAVSYPFLMHQILAVSAFHLAILDPSQCSVHLYRAFQNQHHAICGIKAEVLSITERNCHALFAASSLLFIGAFAASTPTMNRTCQHEVDNILDIFTLIRGVSGILKLSKNIIRQGMLGEFMQCGPDLGGTPLLRLLLDRLPRISQSFEADDMRSEDRALVKEAIFGLRKSVETASPRSPELNVAIHWPMTLKDGFLALLRLRHPASLVVLAHYCVVLDAVGSDLWFVRGWGHRLVKAIAESLTPGSHQSIRWPMDYIESSVASQGV</sequence>
<keyword evidence="1" id="KW-0539">Nucleus</keyword>
<gene>
    <name evidence="3" type="ORF">B0J13DRAFT_553025</name>
</gene>
<dbReference type="EMBL" id="JAGMUU010000008">
    <property type="protein sequence ID" value="KAH7146993.1"/>
    <property type="molecule type" value="Genomic_DNA"/>
</dbReference>
<feature type="non-terminal residue" evidence="3">
    <location>
        <position position="1"/>
    </location>
</feature>
<comment type="caution">
    <text evidence="3">The sequence shown here is derived from an EMBL/GenBank/DDBJ whole genome shotgun (WGS) entry which is preliminary data.</text>
</comment>
<dbReference type="PANTHER" id="PTHR47784:SF5">
    <property type="entry name" value="STEROL UPTAKE CONTROL PROTEIN 2"/>
    <property type="match status" value="1"/>
</dbReference>
<dbReference type="InterPro" id="IPR001138">
    <property type="entry name" value="Zn2Cys6_DnaBD"/>
</dbReference>
<protein>
    <recommendedName>
        <fullName evidence="2">Zn(2)-C6 fungal-type domain-containing protein</fullName>
    </recommendedName>
</protein>
<evidence type="ECO:0000313" key="3">
    <source>
        <dbReference type="EMBL" id="KAH7146993.1"/>
    </source>
</evidence>
<evidence type="ECO:0000256" key="1">
    <source>
        <dbReference type="ARBA" id="ARBA00023242"/>
    </source>
</evidence>
<reference evidence="3" key="1">
    <citation type="journal article" date="2021" name="Nat. Commun.">
        <title>Genetic determinants of endophytism in the Arabidopsis root mycobiome.</title>
        <authorList>
            <person name="Mesny F."/>
            <person name="Miyauchi S."/>
            <person name="Thiergart T."/>
            <person name="Pickel B."/>
            <person name="Atanasova L."/>
            <person name="Karlsson M."/>
            <person name="Huettel B."/>
            <person name="Barry K.W."/>
            <person name="Haridas S."/>
            <person name="Chen C."/>
            <person name="Bauer D."/>
            <person name="Andreopoulos W."/>
            <person name="Pangilinan J."/>
            <person name="LaButti K."/>
            <person name="Riley R."/>
            <person name="Lipzen A."/>
            <person name="Clum A."/>
            <person name="Drula E."/>
            <person name="Henrissat B."/>
            <person name="Kohler A."/>
            <person name="Grigoriev I.V."/>
            <person name="Martin F.M."/>
            <person name="Hacquard S."/>
        </authorList>
    </citation>
    <scope>NUCLEOTIDE SEQUENCE</scope>
    <source>
        <strain evidence="3">MPI-CAGE-AT-0021</strain>
    </source>
</reference>
<dbReference type="Proteomes" id="UP000717696">
    <property type="component" value="Unassembled WGS sequence"/>
</dbReference>
<dbReference type="GO" id="GO:0001228">
    <property type="term" value="F:DNA-binding transcription activator activity, RNA polymerase II-specific"/>
    <property type="evidence" value="ECO:0007669"/>
    <property type="project" value="TreeGrafter"/>
</dbReference>
<evidence type="ECO:0000259" key="2">
    <source>
        <dbReference type="PROSITE" id="PS50048"/>
    </source>
</evidence>
<dbReference type="OrthoDB" id="3546279at2759"/>
<proteinExistence type="predicted"/>
<dbReference type="PROSITE" id="PS00463">
    <property type="entry name" value="ZN2_CY6_FUNGAL_1"/>
    <property type="match status" value="1"/>
</dbReference>
<accession>A0A9P9EU66</accession>
<dbReference type="PROSITE" id="PS50048">
    <property type="entry name" value="ZN2_CY6_FUNGAL_2"/>
    <property type="match status" value="1"/>
</dbReference>
<dbReference type="AlphaFoldDB" id="A0A9P9EU66"/>
<dbReference type="InterPro" id="IPR053157">
    <property type="entry name" value="Sterol_Uptake_Regulator"/>
</dbReference>
<dbReference type="SUPFAM" id="SSF57701">
    <property type="entry name" value="Zn2/Cys6 DNA-binding domain"/>
    <property type="match status" value="1"/>
</dbReference>
<dbReference type="Pfam" id="PF00172">
    <property type="entry name" value="Zn_clus"/>
    <property type="match status" value="1"/>
</dbReference>
<keyword evidence="4" id="KW-1185">Reference proteome</keyword>
<dbReference type="GO" id="GO:0008270">
    <property type="term" value="F:zinc ion binding"/>
    <property type="evidence" value="ECO:0007669"/>
    <property type="project" value="InterPro"/>
</dbReference>
<feature type="domain" description="Zn(2)-C6 fungal-type" evidence="2">
    <location>
        <begin position="12"/>
        <end position="41"/>
    </location>
</feature>
<dbReference type="CDD" id="cd00067">
    <property type="entry name" value="GAL4"/>
    <property type="match status" value="1"/>
</dbReference>
<evidence type="ECO:0000313" key="4">
    <source>
        <dbReference type="Proteomes" id="UP000717696"/>
    </source>
</evidence>
<dbReference type="SMART" id="SM00066">
    <property type="entry name" value="GAL4"/>
    <property type="match status" value="1"/>
</dbReference>
<dbReference type="InterPro" id="IPR036864">
    <property type="entry name" value="Zn2-C6_fun-type_DNA-bd_sf"/>
</dbReference>
<dbReference type="PANTHER" id="PTHR47784">
    <property type="entry name" value="STEROL UPTAKE CONTROL PROTEIN 2"/>
    <property type="match status" value="1"/>
</dbReference>
<name>A0A9P9EU66_9HYPO</name>
<dbReference type="Gene3D" id="4.10.240.10">
    <property type="entry name" value="Zn(2)-C6 fungal-type DNA-binding domain"/>
    <property type="match status" value="1"/>
</dbReference>